<dbReference type="GO" id="GO:0016810">
    <property type="term" value="F:hydrolase activity, acting on carbon-nitrogen (but not peptide) bonds"/>
    <property type="evidence" value="ECO:0007669"/>
    <property type="project" value="InterPro"/>
</dbReference>
<feature type="domain" description="Amidohydrolase 3" evidence="2">
    <location>
        <begin position="72"/>
        <end position="538"/>
    </location>
</feature>
<protein>
    <submittedName>
        <fullName evidence="3">Amidohydrolase family protein</fullName>
    </submittedName>
</protein>
<dbReference type="PANTHER" id="PTHR22642:SF2">
    <property type="entry name" value="PROTEIN LONG AFTER FAR-RED 3"/>
    <property type="match status" value="1"/>
</dbReference>
<evidence type="ECO:0000259" key="2">
    <source>
        <dbReference type="Pfam" id="PF07969"/>
    </source>
</evidence>
<keyword evidence="4" id="KW-1185">Reference proteome</keyword>
<evidence type="ECO:0000313" key="4">
    <source>
        <dbReference type="Proteomes" id="UP000474175"/>
    </source>
</evidence>
<dbReference type="AlphaFoldDB" id="A0A6L9L7E3"/>
<dbReference type="RefSeq" id="WP_163950856.1">
    <property type="nucleotide sequence ID" value="NZ_JAAFZH010000007.1"/>
</dbReference>
<dbReference type="InterPro" id="IPR013108">
    <property type="entry name" value="Amidohydro_3"/>
</dbReference>
<dbReference type="EMBL" id="JAAFZH010000007">
    <property type="protein sequence ID" value="NDU96535.1"/>
    <property type="molecule type" value="Genomic_DNA"/>
</dbReference>
<dbReference type="SUPFAM" id="SSF51338">
    <property type="entry name" value="Composite domain of metallo-dependent hydrolases"/>
    <property type="match status" value="1"/>
</dbReference>
<dbReference type="Gene3D" id="2.30.40.10">
    <property type="entry name" value="Urease, subunit C, domain 1"/>
    <property type="match status" value="1"/>
</dbReference>
<comment type="caution">
    <text evidence="3">The sequence shown here is derived from an EMBL/GenBank/DDBJ whole genome shotgun (WGS) entry which is preliminary data.</text>
</comment>
<organism evidence="3 4">
    <name type="scientific">Spirosoma terrae</name>
    <dbReference type="NCBI Taxonomy" id="1968276"/>
    <lineage>
        <taxon>Bacteria</taxon>
        <taxon>Pseudomonadati</taxon>
        <taxon>Bacteroidota</taxon>
        <taxon>Cytophagia</taxon>
        <taxon>Cytophagales</taxon>
        <taxon>Cytophagaceae</taxon>
        <taxon>Spirosoma</taxon>
    </lineage>
</organism>
<accession>A0A6L9L7E3</accession>
<dbReference type="Pfam" id="PF07969">
    <property type="entry name" value="Amidohydro_3"/>
    <property type="match status" value="1"/>
</dbReference>
<feature type="chain" id="PRO_5026722726" evidence="1">
    <location>
        <begin position="20"/>
        <end position="546"/>
    </location>
</feature>
<sequence length="546" mass="60062">MRYVLTAFFIHLFSLGGIAQQPDLILTNGQIFTSDTSQLYVEALAIKGGRIIAIGKSSDIEKLATRQTKRLDLGGMLVVPGFNDAHNHLPGGLKATKLALTGMDPSWIAIQDSLKKAVERTPEGQWIEGTLGITVANSLEATRFVLDKIAPKHPVRLLSWWGHVGLYNTLGLREMGIAENQPDPKGGFYERMPDGKTLTGKGYEKNAYWPNTSYAKMAVLRDENAMVAEFKGMTQALLKAGITSYQNMCTGATATDYARVWQKAGLPFRLRLIRWGDMNPDGSLSIPAKDQPKTTPDLPLLTVSGTKWLLEGTPLEGGAEQVDPYPNRPGWYGRMNYTIPEIERMCREAVARKDQLHFHIGGSKSMGKLLDLMSAMPVDWKALRPRFEHGDEIDYLPEYIKKAQAMGIIIVQNPTHFAPIDGFPMGPPATHGMAMKTLLNDHIPLAIGSDGPFNPYLNIMFATTHPRRPSEAISREQAVIAYTRTAAYAEFAETTKGTLTVGKVADLAVLSQNIFKVPVPKLLQTESILTMVNGAVVYDAGLLKVN</sequence>
<keyword evidence="1" id="KW-0732">Signal</keyword>
<dbReference type="PANTHER" id="PTHR22642">
    <property type="entry name" value="IMIDAZOLONEPROPIONASE"/>
    <property type="match status" value="1"/>
</dbReference>
<dbReference type="SUPFAM" id="SSF51556">
    <property type="entry name" value="Metallo-dependent hydrolases"/>
    <property type="match status" value="1"/>
</dbReference>
<evidence type="ECO:0000256" key="1">
    <source>
        <dbReference type="SAM" id="SignalP"/>
    </source>
</evidence>
<dbReference type="Proteomes" id="UP000474175">
    <property type="component" value="Unassembled WGS sequence"/>
</dbReference>
<evidence type="ECO:0000313" key="3">
    <source>
        <dbReference type="EMBL" id="NDU96535.1"/>
    </source>
</evidence>
<reference evidence="3 4" key="1">
    <citation type="submission" date="2020-02" db="EMBL/GenBank/DDBJ databases">
        <title>Draft genome sequence of two Spirosoma agri KCTC 52727 and Spirosoma terrae KCTC 52035.</title>
        <authorList>
            <person name="Rojas J."/>
            <person name="Ambika Manirajan B."/>
            <person name="Suarez C."/>
            <person name="Ratering S."/>
            <person name="Schnell S."/>
        </authorList>
    </citation>
    <scope>NUCLEOTIDE SEQUENCE [LARGE SCALE GENOMIC DNA]</scope>
    <source>
        <strain evidence="3 4">KCTC 52035</strain>
    </source>
</reference>
<dbReference type="Gene3D" id="3.20.20.140">
    <property type="entry name" value="Metal-dependent hydrolases"/>
    <property type="match status" value="1"/>
</dbReference>
<dbReference type="InterPro" id="IPR032466">
    <property type="entry name" value="Metal_Hydrolase"/>
</dbReference>
<dbReference type="Gene3D" id="3.10.310.70">
    <property type="match status" value="1"/>
</dbReference>
<name>A0A6L9L7E3_9BACT</name>
<proteinExistence type="predicted"/>
<gene>
    <name evidence="3" type="ORF">GK108_16760</name>
</gene>
<dbReference type="InterPro" id="IPR011059">
    <property type="entry name" value="Metal-dep_hydrolase_composite"/>
</dbReference>
<keyword evidence="3" id="KW-0378">Hydrolase</keyword>
<feature type="signal peptide" evidence="1">
    <location>
        <begin position="1"/>
        <end position="19"/>
    </location>
</feature>